<dbReference type="GeneID" id="9588172"/>
<dbReference type="EMBL" id="GL377302">
    <property type="protein sequence ID" value="EFJ03200.1"/>
    <property type="molecule type" value="Genomic_DNA"/>
</dbReference>
<evidence type="ECO:0008006" key="3">
    <source>
        <dbReference type="Google" id="ProtNLM"/>
    </source>
</evidence>
<keyword evidence="2" id="KW-1185">Reference proteome</keyword>
<dbReference type="OMA" id="CEIVISL"/>
<dbReference type="HOGENOM" id="CLU_502627_0_0_1"/>
<organism evidence="2">
    <name type="scientific">Schizophyllum commune (strain H4-8 / FGSC 9210)</name>
    <name type="common">Split gill fungus</name>
    <dbReference type="NCBI Taxonomy" id="578458"/>
    <lineage>
        <taxon>Eukaryota</taxon>
        <taxon>Fungi</taxon>
        <taxon>Dikarya</taxon>
        <taxon>Basidiomycota</taxon>
        <taxon>Agaricomycotina</taxon>
        <taxon>Agaricomycetes</taxon>
        <taxon>Agaricomycetidae</taxon>
        <taxon>Agaricales</taxon>
        <taxon>Schizophyllaceae</taxon>
        <taxon>Schizophyllum</taxon>
    </lineage>
</organism>
<dbReference type="KEGG" id="scm:SCHCO_02501085"/>
<dbReference type="AlphaFoldDB" id="D8PS26"/>
<dbReference type="eggNOG" id="ENOG502RBPR">
    <property type="taxonomic scope" value="Eukaryota"/>
</dbReference>
<dbReference type="Gene3D" id="3.80.10.10">
    <property type="entry name" value="Ribonuclease Inhibitor"/>
    <property type="match status" value="1"/>
</dbReference>
<name>D8PS26_SCHCM</name>
<dbReference type="SUPFAM" id="SSF52047">
    <property type="entry name" value="RNI-like"/>
    <property type="match status" value="1"/>
</dbReference>
<sequence length="547" mass="62313">MKDSRKERDRRDACGSVTGIPELLSLICKYADSRSKADLAQTCRYLLEPVLDELWALQIADTAILGVLPPDSIVTMEDEDDVTLEFMRYTPSDKEWDRIYYYTKRVRVLNVELNQRNGCPPQFALSDNFLRQWMKYTRKRGIGLALYPNATDVYWTVEGPQSLQRDQMIWLPPGITCLTLDLKSLNKHSALTLANALNPLARRKLASLRKLWIQQLMIRPMEMSALEPLMRSCPALNDVGFLNTTPDCVRQLATFPNVRHLNIGNVALYGSRMNVRNRDDLPDHSRLDEGILSFWRQLCSSLPLETLRVRYRPHALLPADVLVPFFQIFGQSLNPALITSLRLIALSARTRSPAILSHAEIDHELTRDHIAPLMALRNLRELEISPRGWVNVDDADVLAFAQAWPHLEELRFSGRLSRTYPPHAENEIPIRTTMAALYALATHCPRLRVLELSFDASTVPPSPITTPVVQHALRELFLGGTEWQDSQRLAEFLLSVFPQLREVDSHASHWMEMREGVIDIFSRPGPAQQRLRELRELVSPGPAAPIS</sequence>
<dbReference type="OrthoDB" id="3543113at2759"/>
<dbReference type="InParanoid" id="D8PS26"/>
<reference evidence="1 2" key="1">
    <citation type="journal article" date="2010" name="Nat. Biotechnol.">
        <title>Genome sequence of the model mushroom Schizophyllum commune.</title>
        <authorList>
            <person name="Ohm R.A."/>
            <person name="de Jong J.F."/>
            <person name="Lugones L.G."/>
            <person name="Aerts A."/>
            <person name="Kothe E."/>
            <person name="Stajich J.E."/>
            <person name="de Vries R.P."/>
            <person name="Record E."/>
            <person name="Levasseur A."/>
            <person name="Baker S.E."/>
            <person name="Bartholomew K.A."/>
            <person name="Coutinho P.M."/>
            <person name="Erdmann S."/>
            <person name="Fowler T.J."/>
            <person name="Gathman A.C."/>
            <person name="Lombard V."/>
            <person name="Henrissat B."/>
            <person name="Knabe N."/>
            <person name="Kuees U."/>
            <person name="Lilly W.W."/>
            <person name="Lindquist E."/>
            <person name="Lucas S."/>
            <person name="Magnuson J.K."/>
            <person name="Piumi F."/>
            <person name="Raudaskoski M."/>
            <person name="Salamov A."/>
            <person name="Schmutz J."/>
            <person name="Schwarze F.W.M.R."/>
            <person name="vanKuyk P.A."/>
            <person name="Horton J.S."/>
            <person name="Grigoriev I.V."/>
            <person name="Woesten H.A.B."/>
        </authorList>
    </citation>
    <scope>NUCLEOTIDE SEQUENCE [LARGE SCALE GENOMIC DNA]</scope>
    <source>
        <strain evidence="2">H4-8 / FGSC 9210</strain>
    </source>
</reference>
<dbReference type="InterPro" id="IPR032675">
    <property type="entry name" value="LRR_dom_sf"/>
</dbReference>
<dbReference type="STRING" id="578458.D8PS26"/>
<gene>
    <name evidence="1" type="ORF">SCHCODRAFT_230762</name>
</gene>
<dbReference type="VEuPathDB" id="FungiDB:SCHCODRAFT_02501085"/>
<protein>
    <recommendedName>
        <fullName evidence="3">F-box domain-containing protein</fullName>
    </recommendedName>
</protein>
<evidence type="ECO:0000313" key="1">
    <source>
        <dbReference type="EMBL" id="EFJ03200.1"/>
    </source>
</evidence>
<dbReference type="Proteomes" id="UP000007431">
    <property type="component" value="Unassembled WGS sequence"/>
</dbReference>
<proteinExistence type="predicted"/>
<evidence type="ECO:0000313" key="2">
    <source>
        <dbReference type="Proteomes" id="UP000007431"/>
    </source>
</evidence>
<accession>D8PS26</accession>